<comment type="caution">
    <text evidence="2">The sequence shown here is derived from an EMBL/GenBank/DDBJ whole genome shotgun (WGS) entry which is preliminary data.</text>
</comment>
<feature type="compositionally biased region" description="Pro residues" evidence="1">
    <location>
        <begin position="828"/>
        <end position="845"/>
    </location>
</feature>
<evidence type="ECO:0000256" key="1">
    <source>
        <dbReference type="SAM" id="MobiDB-lite"/>
    </source>
</evidence>
<evidence type="ECO:0000313" key="3">
    <source>
        <dbReference type="Proteomes" id="UP000001861"/>
    </source>
</evidence>
<reference evidence="2 3" key="1">
    <citation type="journal article" date="2010" name="Proc. Natl. Acad. Sci. U.S.A.">
        <title>Insights into evolution of multicellular fungi from the assembled chromosomes of the mushroom Coprinopsis cinerea (Coprinus cinereus).</title>
        <authorList>
            <person name="Stajich J.E."/>
            <person name="Wilke S.K."/>
            <person name="Ahren D."/>
            <person name="Au C.H."/>
            <person name="Birren B.W."/>
            <person name="Borodovsky M."/>
            <person name="Burns C."/>
            <person name="Canback B."/>
            <person name="Casselton L.A."/>
            <person name="Cheng C.K."/>
            <person name="Deng J."/>
            <person name="Dietrich F.S."/>
            <person name="Fargo D.C."/>
            <person name="Farman M.L."/>
            <person name="Gathman A.C."/>
            <person name="Goldberg J."/>
            <person name="Guigo R."/>
            <person name="Hoegger P.J."/>
            <person name="Hooker J.B."/>
            <person name="Huggins A."/>
            <person name="James T.Y."/>
            <person name="Kamada T."/>
            <person name="Kilaru S."/>
            <person name="Kodira C."/>
            <person name="Kues U."/>
            <person name="Kupfer D."/>
            <person name="Kwan H.S."/>
            <person name="Lomsadze A."/>
            <person name="Li W."/>
            <person name="Lilly W.W."/>
            <person name="Ma L.J."/>
            <person name="Mackey A.J."/>
            <person name="Manning G."/>
            <person name="Martin F."/>
            <person name="Muraguchi H."/>
            <person name="Natvig D.O."/>
            <person name="Palmerini H."/>
            <person name="Ramesh M.A."/>
            <person name="Rehmeyer C.J."/>
            <person name="Roe B.A."/>
            <person name="Shenoy N."/>
            <person name="Stanke M."/>
            <person name="Ter-Hovhannisyan V."/>
            <person name="Tunlid A."/>
            <person name="Velagapudi R."/>
            <person name="Vision T.J."/>
            <person name="Zeng Q."/>
            <person name="Zolan M.E."/>
            <person name="Pukkila P.J."/>
        </authorList>
    </citation>
    <scope>NUCLEOTIDE SEQUENCE [LARGE SCALE GENOMIC DNA]</scope>
    <source>
        <strain evidence="3">Okayama-7 / 130 / ATCC MYA-4618 / FGSC 9003</strain>
    </source>
</reference>
<feature type="compositionally biased region" description="Polar residues" evidence="1">
    <location>
        <begin position="584"/>
        <end position="601"/>
    </location>
</feature>
<feature type="compositionally biased region" description="Low complexity" evidence="1">
    <location>
        <begin position="786"/>
        <end position="798"/>
    </location>
</feature>
<feature type="compositionally biased region" description="Polar residues" evidence="1">
    <location>
        <begin position="639"/>
        <end position="662"/>
    </location>
</feature>
<feature type="region of interest" description="Disordered" evidence="1">
    <location>
        <begin position="1199"/>
        <end position="1225"/>
    </location>
</feature>
<accession>A8NFH4</accession>
<feature type="compositionally biased region" description="Acidic residues" evidence="1">
    <location>
        <begin position="93"/>
        <end position="105"/>
    </location>
</feature>
<feature type="compositionally biased region" description="Pro residues" evidence="1">
    <location>
        <begin position="1205"/>
        <end position="1214"/>
    </location>
</feature>
<feature type="compositionally biased region" description="Polar residues" evidence="1">
    <location>
        <begin position="285"/>
        <end position="298"/>
    </location>
</feature>
<gene>
    <name evidence="2" type="ORF">CC1G_04264</name>
</gene>
<feature type="region of interest" description="Disordered" evidence="1">
    <location>
        <begin position="546"/>
        <end position="690"/>
    </location>
</feature>
<dbReference type="GeneID" id="6009781"/>
<feature type="compositionally biased region" description="Polar residues" evidence="1">
    <location>
        <begin position="58"/>
        <end position="76"/>
    </location>
</feature>
<feature type="region of interest" description="Disordered" evidence="1">
    <location>
        <begin position="1021"/>
        <end position="1123"/>
    </location>
</feature>
<feature type="compositionally biased region" description="Basic and acidic residues" evidence="1">
    <location>
        <begin position="1032"/>
        <end position="1048"/>
    </location>
</feature>
<sequence length="1225" mass="129584">MEAALPLSPTRSMLGDDEQYNTEGARLFFGPLKTPERRMNSMQDTMSQQQDSEPQVAGPSNSEPDDLSPSQASPTATEDASEALLVEELVKEVEDDDNEEEESGGDEGKDNLDYFPDEPSFVLAEKISRATDNPSPPPSPLAPMSIFGDVTPFTFTAPIPTAEEVEEPPTSQPTPSDDEPSPQSSRHSASPPIEDAMDLDPPTAATLDASPQPNLINLDTVIESEPVASVTDNVPDSAVSAVDELLLDAPVSVSSASSPVGDSSDASHPAVEDATSSVEPPVSQPLIQHSLGNSQVDPSTPPAKASATHLSPGATPVLRRSPRRSVAAPTPSQAPQLVVPLPTRDQPTPRSQKARRKKELESEVVEDSQGEDDSNTAAAKPTLALQPDIPRGRRSKSPLIFNREVGSLSPKTSDLLHQLIPALADPTPLELDTAPDAPQTTELAATEARPPVFFPPPSDSSIATPKRPQPARPFLVASPSKPLLSSSQPANVPATPARRITMEEAIEKGQLSPAKAAQMGYTPRVATASTAPGNAIPATPARRVLITDKAAPSSSKATLRFGSPVRAKSKGPEEELAQDVPMSDATSSSMAKLAVQGSSTAPHRAGASTGGRISRLPFPLTGSKPPSASGSRPAIGKPTESSRSVSALQSPAKSALKQSTSRIPRIPAKPYARPAIPKPTTSVAKPPAVEKPATIRKVDLTKPSTTKMVIPGSSTAVDSLAKGKGKATSSTTRPVAAKAAAAEKSAVLKRKRVPEPLASPVKQKPLRLVPSVLVPPTSSAIRALRATAKTSKTAATSAMRPQRTREPPSRTAAAAAAAKIAASIACLPPDPPASSPPQPIAPPAEVPVAQGPVVVPDAEKADPSNNTPLPDSLGSPMQAEAPSPFRNDAPSPAELQPASSTPEQPAPLPIIQIDPPHETPPIETLPPFVTVELPVPQGVRRTGRIRKPTQVAAEASAAEPSKPVSRRKAATQNIRFTFTDAYSEMSATALKSLTAANTVRNQAYLSVKLETAIIRKDGARPESPAVKIKTIAQREEEEKQKLKMERAQRYARRSGGSIPGSSDVEPDSEDDALPGASSMDVSPARHQRGAGEDEDYETPHRAFKRMRLTENGVEEEEEEEKRRVKWDRRLFSVTFLDEIKLGSRPYPKKITTQLKGCLAPAAKQLPLDTLGNLPEDKAPLVDLPSENVIVKKFVYDSDVLEPEPVDPPPPPPPKVTRSRNKKAKS</sequence>
<dbReference type="AlphaFoldDB" id="A8NFH4"/>
<feature type="compositionally biased region" description="Acidic residues" evidence="1">
    <location>
        <begin position="362"/>
        <end position="374"/>
    </location>
</feature>
<feature type="compositionally biased region" description="Low complexity" evidence="1">
    <location>
        <begin position="951"/>
        <end position="963"/>
    </location>
</feature>
<proteinExistence type="predicted"/>
<feature type="compositionally biased region" description="Low complexity" evidence="1">
    <location>
        <begin position="478"/>
        <end position="487"/>
    </location>
</feature>
<feature type="region of interest" description="Disordered" evidence="1">
    <location>
        <begin position="786"/>
        <end position="925"/>
    </location>
</feature>
<feature type="compositionally biased region" description="Low complexity" evidence="1">
    <location>
        <begin position="41"/>
        <end position="52"/>
    </location>
</feature>
<feature type="region of interest" description="Disordered" evidence="1">
    <location>
        <begin position="1"/>
        <end position="220"/>
    </location>
</feature>
<dbReference type="OMA" id="MRASKWG"/>
<feature type="region of interest" description="Disordered" evidence="1">
    <location>
        <begin position="427"/>
        <end position="495"/>
    </location>
</feature>
<keyword evidence="3" id="KW-1185">Reference proteome</keyword>
<feature type="compositionally biased region" description="Low complexity" evidence="1">
    <location>
        <begin position="812"/>
        <end position="825"/>
    </location>
</feature>
<protein>
    <submittedName>
        <fullName evidence="2">Uncharacterized protein</fullName>
    </submittedName>
</protein>
<dbReference type="eggNOG" id="ENOG502SFMB">
    <property type="taxonomic scope" value="Eukaryota"/>
</dbReference>
<dbReference type="OrthoDB" id="2148418at2759"/>
<dbReference type="Proteomes" id="UP000001861">
    <property type="component" value="Unassembled WGS sequence"/>
</dbReference>
<dbReference type="InParanoid" id="A8NFH4"/>
<feature type="region of interest" description="Disordered" evidence="1">
    <location>
        <begin position="717"/>
        <end position="736"/>
    </location>
</feature>
<dbReference type="KEGG" id="cci:CC1G_04264"/>
<feature type="compositionally biased region" description="Basic residues" evidence="1">
    <location>
        <begin position="1216"/>
        <end position="1225"/>
    </location>
</feature>
<name>A8NFH4_COPC7</name>
<organism evidence="2 3">
    <name type="scientific">Coprinopsis cinerea (strain Okayama-7 / 130 / ATCC MYA-4618 / FGSC 9003)</name>
    <name type="common">Inky cap fungus</name>
    <name type="synonym">Hormographiella aspergillata</name>
    <dbReference type="NCBI Taxonomy" id="240176"/>
    <lineage>
        <taxon>Eukaryota</taxon>
        <taxon>Fungi</taxon>
        <taxon>Dikarya</taxon>
        <taxon>Basidiomycota</taxon>
        <taxon>Agaricomycotina</taxon>
        <taxon>Agaricomycetes</taxon>
        <taxon>Agaricomycetidae</taxon>
        <taxon>Agaricales</taxon>
        <taxon>Agaricineae</taxon>
        <taxon>Psathyrellaceae</taxon>
        <taxon>Coprinopsis</taxon>
    </lineage>
</organism>
<feature type="compositionally biased region" description="Low complexity" evidence="1">
    <location>
        <begin position="252"/>
        <end position="267"/>
    </location>
</feature>
<feature type="region of interest" description="Disordered" evidence="1">
    <location>
        <begin position="252"/>
        <end position="407"/>
    </location>
</feature>
<evidence type="ECO:0000313" key="2">
    <source>
        <dbReference type="EMBL" id="EAU88558.2"/>
    </source>
</evidence>
<feature type="region of interest" description="Disordered" evidence="1">
    <location>
        <begin position="939"/>
        <end position="969"/>
    </location>
</feature>
<feature type="compositionally biased region" description="Low complexity" evidence="1">
    <location>
        <begin position="151"/>
        <end position="162"/>
    </location>
</feature>
<dbReference type="RefSeq" id="XP_001833285.2">
    <property type="nucleotide sequence ID" value="XM_001833233.2"/>
</dbReference>
<dbReference type="HOGENOM" id="CLU_261535_0_0_1"/>
<dbReference type="STRING" id="240176.A8NFH4"/>
<dbReference type="VEuPathDB" id="FungiDB:CC1G_04264"/>
<dbReference type="EMBL" id="AACS02000002">
    <property type="protein sequence ID" value="EAU88558.2"/>
    <property type="molecule type" value="Genomic_DNA"/>
</dbReference>